<dbReference type="InterPro" id="IPR032675">
    <property type="entry name" value="LRR_dom_sf"/>
</dbReference>
<dbReference type="Pfam" id="PF13855">
    <property type="entry name" value="LRR_8"/>
    <property type="match status" value="1"/>
</dbReference>
<name>A0A9J6FIW3_HAELO</name>
<keyword evidence="2" id="KW-0732">Signal</keyword>
<comment type="caution">
    <text evidence="4">The sequence shown here is derived from an EMBL/GenBank/DDBJ whole genome shotgun (WGS) entry which is preliminary data.</text>
</comment>
<keyword evidence="3" id="KW-0677">Repeat</keyword>
<keyword evidence="5" id="KW-1185">Reference proteome</keyword>
<dbReference type="InterPro" id="IPR003591">
    <property type="entry name" value="Leu-rich_rpt_typical-subtyp"/>
</dbReference>
<evidence type="ECO:0000256" key="2">
    <source>
        <dbReference type="ARBA" id="ARBA00022729"/>
    </source>
</evidence>
<gene>
    <name evidence="4" type="ORF">HPB48_000750</name>
</gene>
<dbReference type="GO" id="GO:0031012">
    <property type="term" value="C:extracellular matrix"/>
    <property type="evidence" value="ECO:0007669"/>
    <property type="project" value="TreeGrafter"/>
</dbReference>
<dbReference type="Gene3D" id="3.80.10.10">
    <property type="entry name" value="Ribonuclease Inhibitor"/>
    <property type="match status" value="1"/>
</dbReference>
<dbReference type="Proteomes" id="UP000821853">
    <property type="component" value="Chromosome 1"/>
</dbReference>
<dbReference type="GO" id="GO:0005615">
    <property type="term" value="C:extracellular space"/>
    <property type="evidence" value="ECO:0007669"/>
    <property type="project" value="TreeGrafter"/>
</dbReference>
<dbReference type="InterPro" id="IPR050328">
    <property type="entry name" value="Dev_Immune_Receptor"/>
</dbReference>
<dbReference type="VEuPathDB" id="VectorBase:HLOH_057235"/>
<reference evidence="4 5" key="1">
    <citation type="journal article" date="2020" name="Cell">
        <title>Large-Scale Comparative Analyses of Tick Genomes Elucidate Their Genetic Diversity and Vector Capacities.</title>
        <authorList>
            <consortium name="Tick Genome and Microbiome Consortium (TIGMIC)"/>
            <person name="Jia N."/>
            <person name="Wang J."/>
            <person name="Shi W."/>
            <person name="Du L."/>
            <person name="Sun Y."/>
            <person name="Zhan W."/>
            <person name="Jiang J.F."/>
            <person name="Wang Q."/>
            <person name="Zhang B."/>
            <person name="Ji P."/>
            <person name="Bell-Sakyi L."/>
            <person name="Cui X.M."/>
            <person name="Yuan T.T."/>
            <person name="Jiang B.G."/>
            <person name="Yang W.F."/>
            <person name="Lam T.T."/>
            <person name="Chang Q.C."/>
            <person name="Ding S.J."/>
            <person name="Wang X.J."/>
            <person name="Zhu J.G."/>
            <person name="Ruan X.D."/>
            <person name="Zhao L."/>
            <person name="Wei J.T."/>
            <person name="Ye R.Z."/>
            <person name="Que T.C."/>
            <person name="Du C.H."/>
            <person name="Zhou Y.H."/>
            <person name="Cheng J.X."/>
            <person name="Dai P.F."/>
            <person name="Guo W.B."/>
            <person name="Han X.H."/>
            <person name="Huang E.J."/>
            <person name="Li L.F."/>
            <person name="Wei W."/>
            <person name="Gao Y.C."/>
            <person name="Liu J.Z."/>
            <person name="Shao H.Z."/>
            <person name="Wang X."/>
            <person name="Wang C.C."/>
            <person name="Yang T.C."/>
            <person name="Huo Q.B."/>
            <person name="Li W."/>
            <person name="Chen H.Y."/>
            <person name="Chen S.E."/>
            <person name="Zhou L.G."/>
            <person name="Ni X.B."/>
            <person name="Tian J.H."/>
            <person name="Sheng Y."/>
            <person name="Liu T."/>
            <person name="Pan Y.S."/>
            <person name="Xia L.Y."/>
            <person name="Li J."/>
            <person name="Zhao F."/>
            <person name="Cao W.C."/>
        </authorList>
    </citation>
    <scope>NUCLEOTIDE SEQUENCE [LARGE SCALE GENOMIC DNA]</scope>
    <source>
        <strain evidence="4">HaeL-2018</strain>
    </source>
</reference>
<proteinExistence type="predicted"/>
<accession>A0A9J6FIW3</accession>
<organism evidence="4 5">
    <name type="scientific">Haemaphysalis longicornis</name>
    <name type="common">Bush tick</name>
    <dbReference type="NCBI Taxonomy" id="44386"/>
    <lineage>
        <taxon>Eukaryota</taxon>
        <taxon>Metazoa</taxon>
        <taxon>Ecdysozoa</taxon>
        <taxon>Arthropoda</taxon>
        <taxon>Chelicerata</taxon>
        <taxon>Arachnida</taxon>
        <taxon>Acari</taxon>
        <taxon>Parasitiformes</taxon>
        <taxon>Ixodida</taxon>
        <taxon>Ixodoidea</taxon>
        <taxon>Ixodidae</taxon>
        <taxon>Haemaphysalinae</taxon>
        <taxon>Haemaphysalis</taxon>
    </lineage>
</organism>
<dbReference type="SMART" id="SM00369">
    <property type="entry name" value="LRR_TYP"/>
    <property type="match status" value="4"/>
</dbReference>
<dbReference type="AlphaFoldDB" id="A0A9J6FIW3"/>
<protein>
    <submittedName>
        <fullName evidence="4">Uncharacterized protein</fullName>
    </submittedName>
</protein>
<dbReference type="InterPro" id="IPR001611">
    <property type="entry name" value="Leu-rich_rpt"/>
</dbReference>
<evidence type="ECO:0000313" key="4">
    <source>
        <dbReference type="EMBL" id="KAH9362767.1"/>
    </source>
</evidence>
<evidence type="ECO:0000256" key="1">
    <source>
        <dbReference type="ARBA" id="ARBA00022614"/>
    </source>
</evidence>
<dbReference type="PANTHER" id="PTHR24373:SF370">
    <property type="entry name" value="FISH-LIPS, ISOFORM E"/>
    <property type="match status" value="1"/>
</dbReference>
<dbReference type="OrthoDB" id="72369at2759"/>
<sequence>MRGRAAIWNPNAGIRGHLEESSVSDVLEKVCTFQDVEKQIQPHGAKHFSISEELGPDMSRLQDVIVKELFFYHVKISEIPAWWFSNHTIHMLVVRNCPLRDIGEAAIVGMGQLFRLILEHDQLESLPSGLSAATRLRTLQIRRNPIKFLTGVLQLPALTTLNLRSNEIEKIDEKFLLVSPNLKHLSLSGNRIQHIPNRLFKKTRKLETIDFRDNRIMAISNLFDGLLNLQVRFSGKANKSALFDSLITPNDRVVRTA</sequence>
<dbReference type="PROSITE" id="PS51450">
    <property type="entry name" value="LRR"/>
    <property type="match status" value="2"/>
</dbReference>
<dbReference type="PANTHER" id="PTHR24373">
    <property type="entry name" value="SLIT RELATED LEUCINE-RICH REPEAT NEURONAL PROTEIN"/>
    <property type="match status" value="1"/>
</dbReference>
<keyword evidence="1" id="KW-0433">Leucine-rich repeat</keyword>
<evidence type="ECO:0000256" key="3">
    <source>
        <dbReference type="ARBA" id="ARBA00022737"/>
    </source>
</evidence>
<evidence type="ECO:0000313" key="5">
    <source>
        <dbReference type="Proteomes" id="UP000821853"/>
    </source>
</evidence>
<dbReference type="SUPFAM" id="SSF52058">
    <property type="entry name" value="L domain-like"/>
    <property type="match status" value="1"/>
</dbReference>
<dbReference type="EMBL" id="JABSTR010000001">
    <property type="protein sequence ID" value="KAH9362767.1"/>
    <property type="molecule type" value="Genomic_DNA"/>
</dbReference>